<dbReference type="PANTHER" id="PTHR35807:SF1">
    <property type="entry name" value="TRANSCRIPTIONAL REGULATOR REDD"/>
    <property type="match status" value="1"/>
</dbReference>
<evidence type="ECO:0000256" key="3">
    <source>
        <dbReference type="ARBA" id="ARBA00023125"/>
    </source>
</evidence>
<dbReference type="Gene3D" id="1.10.10.10">
    <property type="entry name" value="Winged helix-like DNA-binding domain superfamily/Winged helix DNA-binding domain"/>
    <property type="match status" value="1"/>
</dbReference>
<dbReference type="Proteomes" id="UP001596220">
    <property type="component" value="Unassembled WGS sequence"/>
</dbReference>
<sequence length="1077" mass="113339">MVVAVVVRLLGEVGVEVGGRPVGLGTPRQRCVLVALAVDAGRVVPVERLVERVWGADAAPRARATLHSYLSRLRGALAGTDVAVVRRSGGYALTVDAGAVVDLLRFRDLRAAAEDEPDERAARLLTEALELWRGQPLTGVAGEWAEAERDRLAQERLSTQHDLVDTRLRLGHGAHLVVELAERAAAHPLDERVAGQHLLALHQAGRTADALEHYRRVHARLADELGTDPGAALRDLHHRLLTGNPGAGAPRPEARPATAGIAQLPAAPRSFVGRDEALRALGGAPEEAGGAVAHVLTGTAGVDKTALALHWAHLNRARFPGGQLFVNLRGHGAGTPLTARQALEELLQALEVDPARRPAGVDGAAAVYRSALADRRVLVLLDDAVDAGQVRPLLPGTPDCAVVVTSRNRLDGLVAREGARQQRLDVLGAGDAAGVLDRLVGGARVAAEPGAAGELVRLCGGLPLALRIAAAHLAAQPNRSIEDYVTELRGGDRLAALELPDDPTAAVGAAIGLSYAARAPSTRRVFRLLGLVPGPDTTAPAVAALADVAPADAERELRDLVAANLVEEPVPHRYALHELLRLYAADRAAQDGDAPVDRLLTWYATAVDSAAGSLDPGRVHLPGSTRWTGHEPPSFAGATAALGWLTAEAFNTTAVVELAAATGRHRLAWQVADGLKGYFLRGNSAHWSTVVDRALRAAHADGHPHAVSAMHNSAGALDLMRGEYTAAAGHFGAALAGATAAGWPLGECTALSNLGVLHHYTGTLATAFRHLRRADEIAVAHATCLVQAGTVLVNLGATALKLGRPAEAVEHFTRARAAQEASGHDRGRGAALLGLAETHLHLGRLKDVDALLDVVAPLVRRVQVGYETAWYLEVRARLIALRGDLDHAAELLDQAVEAGKGHHAVAVDTRNTLAGVQCLRSRFDEAESWHRRALTAADSSHYRQGRIDALLGLAAVHHHRGDPTRAVEDAGAALDLAVRTGHRHQQGRAHATLAAAHLRRGDHRAGAHHAERARSAHGGTGHLLGEAQALLLLAETAGHDGEAGRARRHLRRAEQLLAAIGLPRAGLAGAWEVRPRA</sequence>
<dbReference type="InterPro" id="IPR019734">
    <property type="entry name" value="TPR_rpt"/>
</dbReference>
<dbReference type="SUPFAM" id="SSF46894">
    <property type="entry name" value="C-terminal effector domain of the bipartite response regulators"/>
    <property type="match status" value="1"/>
</dbReference>
<dbReference type="SMART" id="SM00862">
    <property type="entry name" value="Trans_reg_C"/>
    <property type="match status" value="1"/>
</dbReference>
<organism evidence="7 8">
    <name type="scientific">Saccharothrix lopnurensis</name>
    <dbReference type="NCBI Taxonomy" id="1670621"/>
    <lineage>
        <taxon>Bacteria</taxon>
        <taxon>Bacillati</taxon>
        <taxon>Actinomycetota</taxon>
        <taxon>Actinomycetes</taxon>
        <taxon>Pseudonocardiales</taxon>
        <taxon>Pseudonocardiaceae</taxon>
        <taxon>Saccharothrix</taxon>
    </lineage>
</organism>
<dbReference type="Gene3D" id="3.40.50.300">
    <property type="entry name" value="P-loop containing nucleotide triphosphate hydrolases"/>
    <property type="match status" value="1"/>
</dbReference>
<evidence type="ECO:0000256" key="4">
    <source>
        <dbReference type="ARBA" id="ARBA00023163"/>
    </source>
</evidence>
<keyword evidence="2" id="KW-0805">Transcription regulation</keyword>
<name>A0ABW1PH79_9PSEU</name>
<dbReference type="SUPFAM" id="SSF48452">
    <property type="entry name" value="TPR-like"/>
    <property type="match status" value="4"/>
</dbReference>
<dbReference type="SMART" id="SM00028">
    <property type="entry name" value="TPR"/>
    <property type="match status" value="7"/>
</dbReference>
<dbReference type="Pfam" id="PF03704">
    <property type="entry name" value="BTAD"/>
    <property type="match status" value="1"/>
</dbReference>
<evidence type="ECO:0000256" key="2">
    <source>
        <dbReference type="ARBA" id="ARBA00023015"/>
    </source>
</evidence>
<reference evidence="8" key="1">
    <citation type="journal article" date="2019" name="Int. J. Syst. Evol. Microbiol.">
        <title>The Global Catalogue of Microorganisms (GCM) 10K type strain sequencing project: providing services to taxonomists for standard genome sequencing and annotation.</title>
        <authorList>
            <consortium name="The Broad Institute Genomics Platform"/>
            <consortium name="The Broad Institute Genome Sequencing Center for Infectious Disease"/>
            <person name="Wu L."/>
            <person name="Ma J."/>
        </authorList>
    </citation>
    <scope>NUCLEOTIDE SEQUENCE [LARGE SCALE GENOMIC DNA]</scope>
    <source>
        <strain evidence="8">CGMCC 4.7246</strain>
    </source>
</reference>
<feature type="domain" description="OmpR/PhoB-type" evidence="6">
    <location>
        <begin position="1"/>
        <end position="95"/>
    </location>
</feature>
<comment type="caution">
    <text evidence="7">The sequence shown here is derived from an EMBL/GenBank/DDBJ whole genome shotgun (WGS) entry which is preliminary data.</text>
</comment>
<dbReference type="PANTHER" id="PTHR35807">
    <property type="entry name" value="TRANSCRIPTIONAL REGULATOR REDD-RELATED"/>
    <property type="match status" value="1"/>
</dbReference>
<keyword evidence="8" id="KW-1185">Reference proteome</keyword>
<dbReference type="EMBL" id="JBHSQO010000057">
    <property type="protein sequence ID" value="MFC6094162.1"/>
    <property type="molecule type" value="Genomic_DNA"/>
</dbReference>
<dbReference type="InterPro" id="IPR036388">
    <property type="entry name" value="WH-like_DNA-bd_sf"/>
</dbReference>
<dbReference type="InterPro" id="IPR011990">
    <property type="entry name" value="TPR-like_helical_dom_sf"/>
</dbReference>
<feature type="DNA-binding region" description="OmpR/PhoB-type" evidence="5">
    <location>
        <begin position="1"/>
        <end position="95"/>
    </location>
</feature>
<keyword evidence="3 5" id="KW-0238">DNA-binding</keyword>
<dbReference type="InterPro" id="IPR051677">
    <property type="entry name" value="AfsR-DnrI-RedD_regulator"/>
</dbReference>
<gene>
    <name evidence="7" type="ORF">ACFP3R_33255</name>
</gene>
<dbReference type="RefSeq" id="WP_380642146.1">
    <property type="nucleotide sequence ID" value="NZ_JBHSQO010000057.1"/>
</dbReference>
<evidence type="ECO:0000259" key="6">
    <source>
        <dbReference type="PROSITE" id="PS51755"/>
    </source>
</evidence>
<dbReference type="PRINTS" id="PR00364">
    <property type="entry name" value="DISEASERSIST"/>
</dbReference>
<dbReference type="InterPro" id="IPR016032">
    <property type="entry name" value="Sig_transdc_resp-reg_C-effctor"/>
</dbReference>
<dbReference type="InterPro" id="IPR027417">
    <property type="entry name" value="P-loop_NTPase"/>
</dbReference>
<protein>
    <submittedName>
        <fullName evidence="7">BTAD domain-containing putative transcriptional regulator</fullName>
    </submittedName>
</protein>
<dbReference type="PROSITE" id="PS51755">
    <property type="entry name" value="OMPR_PHOB"/>
    <property type="match status" value="1"/>
</dbReference>
<evidence type="ECO:0000313" key="8">
    <source>
        <dbReference type="Proteomes" id="UP001596220"/>
    </source>
</evidence>
<dbReference type="InterPro" id="IPR001867">
    <property type="entry name" value="OmpR/PhoB-type_DNA-bd"/>
</dbReference>
<evidence type="ECO:0000256" key="1">
    <source>
        <dbReference type="ARBA" id="ARBA00005820"/>
    </source>
</evidence>
<dbReference type="CDD" id="cd15831">
    <property type="entry name" value="BTAD"/>
    <property type="match status" value="1"/>
</dbReference>
<keyword evidence="4" id="KW-0804">Transcription</keyword>
<dbReference type="SUPFAM" id="SSF52540">
    <property type="entry name" value="P-loop containing nucleoside triphosphate hydrolases"/>
    <property type="match status" value="1"/>
</dbReference>
<dbReference type="Pfam" id="PF00486">
    <property type="entry name" value="Trans_reg_C"/>
    <property type="match status" value="1"/>
</dbReference>
<dbReference type="Gene3D" id="1.25.40.10">
    <property type="entry name" value="Tetratricopeptide repeat domain"/>
    <property type="match status" value="3"/>
</dbReference>
<evidence type="ECO:0000256" key="5">
    <source>
        <dbReference type="PROSITE-ProRule" id="PRU01091"/>
    </source>
</evidence>
<proteinExistence type="inferred from homology"/>
<accession>A0ABW1PH79</accession>
<dbReference type="InterPro" id="IPR005158">
    <property type="entry name" value="BTAD"/>
</dbReference>
<evidence type="ECO:0000313" key="7">
    <source>
        <dbReference type="EMBL" id="MFC6094162.1"/>
    </source>
</evidence>
<dbReference type="SMART" id="SM01043">
    <property type="entry name" value="BTAD"/>
    <property type="match status" value="1"/>
</dbReference>
<comment type="similarity">
    <text evidence="1">Belongs to the AfsR/DnrI/RedD regulatory family.</text>
</comment>
<dbReference type="Pfam" id="PF13424">
    <property type="entry name" value="TPR_12"/>
    <property type="match status" value="1"/>
</dbReference>